<evidence type="ECO:0008006" key="4">
    <source>
        <dbReference type="Google" id="ProtNLM"/>
    </source>
</evidence>
<protein>
    <recommendedName>
        <fullName evidence="4">Sulfotransferase domain-containing protein</fullName>
    </recommendedName>
</protein>
<dbReference type="RefSeq" id="XP_005790749.1">
    <property type="nucleotide sequence ID" value="XM_005790692.1"/>
</dbReference>
<dbReference type="HOGENOM" id="CLU_355821_0_0_1"/>
<feature type="compositionally biased region" description="Basic residues" evidence="1">
    <location>
        <begin position="240"/>
        <end position="251"/>
    </location>
</feature>
<organism evidence="2 3">
    <name type="scientific">Emiliania huxleyi (strain CCMP1516)</name>
    <dbReference type="NCBI Taxonomy" id="280463"/>
    <lineage>
        <taxon>Eukaryota</taxon>
        <taxon>Haptista</taxon>
        <taxon>Haptophyta</taxon>
        <taxon>Prymnesiophyceae</taxon>
        <taxon>Isochrysidales</taxon>
        <taxon>Noelaerhabdaceae</taxon>
        <taxon>Emiliania</taxon>
    </lineage>
</organism>
<feature type="region of interest" description="Disordered" evidence="1">
    <location>
        <begin position="188"/>
        <end position="266"/>
    </location>
</feature>
<evidence type="ECO:0000313" key="2">
    <source>
        <dbReference type="EnsemblProtists" id="EOD38320"/>
    </source>
</evidence>
<sequence length="789" mass="85312">MPGEGSPYQRANPVVSYRAADGPRQLFLPASKWLHDAVGGCPAVRSLDRPSRYWLRGQVPWAGAEPLRAIEPGVPPGEPLQPLPPSEPVGEEDAKYLGLFTERFATMAAQCSAASLPHPVVCCGHPRFCGVQTCPGTAPGVPGGTDLHARLDRHYSTALRERDFERNATALQPLLHARLRPRRPALQELAARSTGRVRGDTGQRHTGRAGVMGSGARQGKEERGERGGEREHRSSGLARGSRRHTARQRPTRTREDSTSAPPPRKGLCAAFEPLAAEQQRPQTGFRGFHYIAPLRAWLIEVPKSGSSTLVKLLRLRHGADSRGARAPRPGDVSFAVVRHPACRAVSAFREAWARAAWRTNRSRSPCPFSDFPYLLDNRSSAEHRLRVALRTLRRRGSALAGPACGYAYHHMLSQTFFLWGNRSGAPGDPARLPPVTRLLRLESLERDLSAFCDERGAAPFCRQALRAGVPRLNAAGVGVAASNPLGALPHVVPRELSHDVRRALVKTYARDFACLNYSYARVIHLRLGALVESNLRAITRVSEGALDVLILRGRSTSDSRFMFHALLLALLLHASAGANIGSKIGFSVDTEGAAAEIRRQVEASRAPAAEPELVVPPPADGDAIAPRRSPRLALTAGTPLVGGAAQRLEAVVKLKPKYGALELALPAGLWSKDEEELAAAERALEERTAACGVLLDLHERLGQSPPLGFRAWPLADLEARAAELREKMPQLRKVAALSAQIGQPRLDMSIAAWSAEPPMGLSTMSTSELREVLAALEAPAAKAPKQGDP</sequence>
<evidence type="ECO:0000313" key="3">
    <source>
        <dbReference type="Proteomes" id="UP000013827"/>
    </source>
</evidence>
<dbReference type="AlphaFoldDB" id="A0A0D3KRD5"/>
<dbReference type="Proteomes" id="UP000013827">
    <property type="component" value="Unassembled WGS sequence"/>
</dbReference>
<dbReference type="GeneID" id="17283590"/>
<proteinExistence type="predicted"/>
<feature type="compositionally biased region" description="Basic and acidic residues" evidence="1">
    <location>
        <begin position="218"/>
        <end position="234"/>
    </location>
</feature>
<reference evidence="3" key="1">
    <citation type="journal article" date="2013" name="Nature">
        <title>Pan genome of the phytoplankton Emiliania underpins its global distribution.</title>
        <authorList>
            <person name="Read B.A."/>
            <person name="Kegel J."/>
            <person name="Klute M.J."/>
            <person name="Kuo A."/>
            <person name="Lefebvre S.C."/>
            <person name="Maumus F."/>
            <person name="Mayer C."/>
            <person name="Miller J."/>
            <person name="Monier A."/>
            <person name="Salamov A."/>
            <person name="Young J."/>
            <person name="Aguilar M."/>
            <person name="Claverie J.M."/>
            <person name="Frickenhaus S."/>
            <person name="Gonzalez K."/>
            <person name="Herman E.K."/>
            <person name="Lin Y.C."/>
            <person name="Napier J."/>
            <person name="Ogata H."/>
            <person name="Sarno A.F."/>
            <person name="Shmutz J."/>
            <person name="Schroeder D."/>
            <person name="de Vargas C."/>
            <person name="Verret F."/>
            <person name="von Dassow P."/>
            <person name="Valentin K."/>
            <person name="Van de Peer Y."/>
            <person name="Wheeler G."/>
            <person name="Dacks J.B."/>
            <person name="Delwiche C.F."/>
            <person name="Dyhrman S.T."/>
            <person name="Glockner G."/>
            <person name="John U."/>
            <person name="Richards T."/>
            <person name="Worden A.Z."/>
            <person name="Zhang X."/>
            <person name="Grigoriev I.V."/>
            <person name="Allen A.E."/>
            <person name="Bidle K."/>
            <person name="Borodovsky M."/>
            <person name="Bowler C."/>
            <person name="Brownlee C."/>
            <person name="Cock J.M."/>
            <person name="Elias M."/>
            <person name="Gladyshev V.N."/>
            <person name="Groth M."/>
            <person name="Guda C."/>
            <person name="Hadaegh A."/>
            <person name="Iglesias-Rodriguez M.D."/>
            <person name="Jenkins J."/>
            <person name="Jones B.M."/>
            <person name="Lawson T."/>
            <person name="Leese F."/>
            <person name="Lindquist E."/>
            <person name="Lobanov A."/>
            <person name="Lomsadze A."/>
            <person name="Malik S.B."/>
            <person name="Marsh M.E."/>
            <person name="Mackinder L."/>
            <person name="Mock T."/>
            <person name="Mueller-Roeber B."/>
            <person name="Pagarete A."/>
            <person name="Parker M."/>
            <person name="Probert I."/>
            <person name="Quesneville H."/>
            <person name="Raines C."/>
            <person name="Rensing S.A."/>
            <person name="Riano-Pachon D.M."/>
            <person name="Richier S."/>
            <person name="Rokitta S."/>
            <person name="Shiraiwa Y."/>
            <person name="Soanes D.M."/>
            <person name="van der Giezen M."/>
            <person name="Wahlund T.M."/>
            <person name="Williams B."/>
            <person name="Wilson W."/>
            <person name="Wolfe G."/>
            <person name="Wurch L.L."/>
        </authorList>
    </citation>
    <scope>NUCLEOTIDE SEQUENCE</scope>
</reference>
<keyword evidence="3" id="KW-1185">Reference proteome</keyword>
<dbReference type="KEGG" id="ehx:EMIHUDRAFT_224702"/>
<name>A0A0D3KRD5_EMIH1</name>
<dbReference type="PaxDb" id="2903-EOD38320"/>
<dbReference type="EnsemblProtists" id="EOD38320">
    <property type="protein sequence ID" value="EOD38320"/>
    <property type="gene ID" value="EMIHUDRAFT_224702"/>
</dbReference>
<feature type="region of interest" description="Disordered" evidence="1">
    <location>
        <begin position="608"/>
        <end position="628"/>
    </location>
</feature>
<accession>A0A0D3KRD5</accession>
<evidence type="ECO:0000256" key="1">
    <source>
        <dbReference type="SAM" id="MobiDB-lite"/>
    </source>
</evidence>
<reference evidence="2" key="2">
    <citation type="submission" date="2024-10" db="UniProtKB">
        <authorList>
            <consortium name="EnsemblProtists"/>
        </authorList>
    </citation>
    <scope>IDENTIFICATION</scope>
</reference>